<comment type="catalytic activity">
    <reaction evidence="1">
        <text>Thiol-dependent hydrolysis of ester, thioester, amide, peptide and isopeptide bonds formed by the C-terminal Gly of ubiquitin (a 76-residue protein attached to proteins as an intracellular targeting signal).</text>
        <dbReference type="EC" id="3.4.19.12"/>
    </reaction>
</comment>
<feature type="compositionally biased region" description="Basic residues" evidence="4">
    <location>
        <begin position="12"/>
        <end position="36"/>
    </location>
</feature>
<feature type="domain" description="USP" evidence="5">
    <location>
        <begin position="126"/>
        <end position="784"/>
    </location>
</feature>
<dbReference type="PROSITE" id="PS00972">
    <property type="entry name" value="USP_1"/>
    <property type="match status" value="1"/>
</dbReference>
<feature type="compositionally biased region" description="Basic and acidic residues" evidence="4">
    <location>
        <begin position="924"/>
        <end position="943"/>
    </location>
</feature>
<evidence type="ECO:0000256" key="2">
    <source>
        <dbReference type="ARBA" id="ARBA00012759"/>
    </source>
</evidence>
<dbReference type="PANTHER" id="PTHR21646">
    <property type="entry name" value="UBIQUITIN CARBOXYL-TERMINAL HYDROLASE"/>
    <property type="match status" value="1"/>
</dbReference>
<feature type="compositionally biased region" description="Polar residues" evidence="4">
    <location>
        <begin position="954"/>
        <end position="970"/>
    </location>
</feature>
<evidence type="ECO:0000313" key="6">
    <source>
        <dbReference type="Ensembl" id="ENSPKIP00000007947.1"/>
    </source>
</evidence>
<evidence type="ECO:0000256" key="1">
    <source>
        <dbReference type="ARBA" id="ARBA00000707"/>
    </source>
</evidence>
<dbReference type="InterPro" id="IPR028889">
    <property type="entry name" value="USP"/>
</dbReference>
<dbReference type="KEGG" id="pki:111834304"/>
<dbReference type="GO" id="GO:0016579">
    <property type="term" value="P:protein deubiquitination"/>
    <property type="evidence" value="ECO:0007669"/>
    <property type="project" value="InterPro"/>
</dbReference>
<feature type="region of interest" description="Disordered" evidence="4">
    <location>
        <begin position="1"/>
        <end position="36"/>
    </location>
</feature>
<dbReference type="OrthoDB" id="292964at2759"/>
<organism evidence="6 7">
    <name type="scientific">Paramormyrops kingsleyae</name>
    <dbReference type="NCBI Taxonomy" id="1676925"/>
    <lineage>
        <taxon>Eukaryota</taxon>
        <taxon>Metazoa</taxon>
        <taxon>Chordata</taxon>
        <taxon>Craniata</taxon>
        <taxon>Vertebrata</taxon>
        <taxon>Euteleostomi</taxon>
        <taxon>Actinopterygii</taxon>
        <taxon>Neopterygii</taxon>
        <taxon>Teleostei</taxon>
        <taxon>Osteoglossocephala</taxon>
        <taxon>Osteoglossomorpha</taxon>
        <taxon>Osteoglossiformes</taxon>
        <taxon>Mormyridae</taxon>
        <taxon>Paramormyrops</taxon>
    </lineage>
</organism>
<dbReference type="Gene3D" id="3.90.70.10">
    <property type="entry name" value="Cysteine proteinases"/>
    <property type="match status" value="2"/>
</dbReference>
<evidence type="ECO:0000259" key="5">
    <source>
        <dbReference type="PROSITE" id="PS50235"/>
    </source>
</evidence>
<reference evidence="6" key="2">
    <citation type="submission" date="2025-09" db="UniProtKB">
        <authorList>
            <consortium name="Ensembl"/>
        </authorList>
    </citation>
    <scope>IDENTIFICATION</scope>
</reference>
<dbReference type="InterPro" id="IPR001394">
    <property type="entry name" value="Peptidase_C19_UCH"/>
</dbReference>
<dbReference type="PROSITE" id="PS50235">
    <property type="entry name" value="USP_3"/>
    <property type="match status" value="1"/>
</dbReference>
<dbReference type="InterPro" id="IPR038765">
    <property type="entry name" value="Papain-like_cys_pep_sf"/>
</dbReference>
<feature type="region of interest" description="Disordered" evidence="4">
    <location>
        <begin position="1097"/>
        <end position="1119"/>
    </location>
</feature>
<dbReference type="AlphaFoldDB" id="A0A3B3QMJ9"/>
<dbReference type="RefSeq" id="XP_023649205.1">
    <property type="nucleotide sequence ID" value="XM_023793437.2"/>
</dbReference>
<dbReference type="InterPro" id="IPR018200">
    <property type="entry name" value="USP_CS"/>
</dbReference>
<evidence type="ECO:0000256" key="3">
    <source>
        <dbReference type="ARBA" id="ARBA00022801"/>
    </source>
</evidence>
<dbReference type="GO" id="GO:0004843">
    <property type="term" value="F:cysteine-type deubiquitinase activity"/>
    <property type="evidence" value="ECO:0007669"/>
    <property type="project" value="UniProtKB-EC"/>
</dbReference>
<dbReference type="Proteomes" id="UP000261540">
    <property type="component" value="Unplaced"/>
</dbReference>
<dbReference type="PROSITE" id="PS00973">
    <property type="entry name" value="USP_2"/>
    <property type="match status" value="1"/>
</dbReference>
<evidence type="ECO:0000256" key="4">
    <source>
        <dbReference type="SAM" id="MobiDB-lite"/>
    </source>
</evidence>
<dbReference type="STRING" id="1676925.ENSPKIP00000007947"/>
<keyword evidence="3" id="KW-0378">Hydrolase</keyword>
<feature type="compositionally biased region" description="Polar residues" evidence="4">
    <location>
        <begin position="246"/>
        <end position="259"/>
    </location>
</feature>
<dbReference type="EC" id="3.4.19.12" evidence="2"/>
<dbReference type="Pfam" id="PF00443">
    <property type="entry name" value="UCH"/>
    <property type="match status" value="1"/>
</dbReference>
<sequence>MANQMEEEMKNHKAKGKMTKRKEKKPKPRKLNRGKSMRSVGSFVDKVFKTLGTLARFGDISLPDAEDDDGGFRDCTPCTSSANTGQFKEDSVIAEQTTNNNATLYHHASSKARSSWCCGDKIPGVLGLKNHGNTCFMNAVVQCLSNTDLLAEYLGLEKYRSDLNRPAVNGIVKSEDAQCVRGEVTEQLAALIRALWTLEYTPQLSVDFKTTVSKYSSQFRGNSQHDALEFLLWLLNRLHEDISSSPCANGSSHGNSSGTKVPGKGPAGAVEPPVAGMAISLRAAERPSFVQEHFQAQYKSCLTCPHCLKQSNTFDPFLCISLPIPLQQTRPLYITLVFSTKAQRFLRVGLEVPLSGPIACLRRMVADEGKLSPDQIILTEVYSTGFHRSFFDDEDLTNVVETDIIYAFQAPPLYWKGGLLQFSGYHHSLPSSPYSAGPGGQRLPPLGTLSSEFLNQVPSVKVVLLVCNAAGVGQQAVRFGPPFLMREDRGVSWEQLQQTILSRLSYLMIRGAQTLAGGMLFRIRVVGASMSQSYLSPQDRRPLYHPVVDRVLRFCGPGGPPHVKLIIEWDHRVKERLFGNIREEVVQDCESVRAQQQQQSCTLDDCFQLYTKEEQLAPEDAWRCPHCQRLQQGTVQVSLWTLPDILVLHLKRFRQAGGRRHKLPALVRFPLAGLDTAPHVERRGGRAPLADQTPSPEFLYDLYAVCNHHGGMHGGHYTGTGGRSPRRKQRFHWPVVIGACLAHAAYCRNSVDGKWYRYDDSAVDLLPEAEVCTRDAYILFYQRRNAIPPWSASCSVRGSTSSSLSDHWLARLGGDDKKGSQVSRVCTNYVSAPPESPVSLVFQEEPPLEQTGESLEKPIVRETQGRSVSLRTPPKAREGLSKVLPLRWSLGSRGNRRPCTGQLVEYLESGRRPRCTQEPIIPLWKEKTLPDSPQRRDSADRCSEGAPTGGVTLKSLQAQGGAQGSPSWRGSSVGPIPSPTPPLGWDPFRSRSNSQSGPSDKRVGGRGEQPSALPLEEGRGSKVLVARSLEGRRSFIHLGFLRRDPEGGVAGDKENRVLGDGEVLPPYSPSSIQARSVPAVRRLLPQVPMAESPTHTALNTTCYSSTSLGRKRPVPESIF</sequence>
<proteinExistence type="predicted"/>
<feature type="compositionally biased region" description="Polar residues" evidence="4">
    <location>
        <begin position="1097"/>
        <end position="1108"/>
    </location>
</feature>
<dbReference type="GeneID" id="111834304"/>
<keyword evidence="7" id="KW-1185">Reference proteome</keyword>
<feature type="region of interest" description="Disordered" evidence="4">
    <location>
        <begin position="918"/>
        <end position="1019"/>
    </location>
</feature>
<feature type="region of interest" description="Disordered" evidence="4">
    <location>
        <begin position="246"/>
        <end position="267"/>
    </location>
</feature>
<reference evidence="6" key="1">
    <citation type="submission" date="2025-08" db="UniProtKB">
        <authorList>
            <consortium name="Ensembl"/>
        </authorList>
    </citation>
    <scope>IDENTIFICATION</scope>
</reference>
<name>A0A3B3QMJ9_9TELE</name>
<protein>
    <recommendedName>
        <fullName evidence="2">ubiquitinyl hydrolase 1</fullName>
        <ecNumber evidence="2">3.4.19.12</ecNumber>
    </recommendedName>
</protein>
<evidence type="ECO:0000313" key="7">
    <source>
        <dbReference type="Proteomes" id="UP000261540"/>
    </source>
</evidence>
<accession>A0A3B3QMJ9</accession>
<dbReference type="Ensembl" id="ENSPKIT00000032018.1">
    <property type="protein sequence ID" value="ENSPKIP00000007947.1"/>
    <property type="gene ID" value="ENSPKIG00000023645.1"/>
</dbReference>
<dbReference type="InterPro" id="IPR050185">
    <property type="entry name" value="Ub_carboxyl-term_hydrolase"/>
</dbReference>
<dbReference type="SUPFAM" id="SSF54001">
    <property type="entry name" value="Cysteine proteinases"/>
    <property type="match status" value="1"/>
</dbReference>
<dbReference type="PANTHER" id="PTHR21646:SF20">
    <property type="entry name" value="UBIQUITIN CARBOXYL-TERMINAL HYDROLASE 43"/>
    <property type="match status" value="1"/>
</dbReference>
<dbReference type="GeneTree" id="ENSGT00940000158772"/>